<feature type="domain" description="DUF6434" evidence="1">
    <location>
        <begin position="3"/>
        <end position="66"/>
    </location>
</feature>
<dbReference type="RefSeq" id="WP_111220882.1">
    <property type="nucleotide sequence ID" value="NZ_CP117255.1"/>
</dbReference>
<evidence type="ECO:0000313" key="2">
    <source>
        <dbReference type="EMBL" id="WFR94763.1"/>
    </source>
</evidence>
<reference evidence="3" key="2">
    <citation type="journal article" date="2023" name="MicrobiologyOpen">
        <title>Genomics of the tumorigenes clade of the family Rhizobiaceae and description of Rhizobium rhododendri sp. nov.</title>
        <authorList>
            <person name="Kuzmanovic N."/>
            <person name="diCenzo G.C."/>
            <person name="Bunk B."/>
            <person name="Sproeer C."/>
            <person name="Fruehling A."/>
            <person name="Neumann-Schaal M."/>
            <person name="Overmann J."/>
            <person name="Smalla K."/>
        </authorList>
    </citation>
    <scope>NUCLEOTIDE SEQUENCE [LARGE SCALE GENOMIC DNA]</scope>
    <source>
        <strain evidence="3">1078</strain>
    </source>
</reference>
<evidence type="ECO:0000259" key="1">
    <source>
        <dbReference type="Pfam" id="PF20026"/>
    </source>
</evidence>
<sequence>MAFDWHGSEITRATPLTASYRNTQNVRRFFQVECGEGFKFDRPFMAWLKTAVGQTMGSAADEWCRREAAKRPPTSPAASDA</sequence>
<evidence type="ECO:0000313" key="3">
    <source>
        <dbReference type="Proteomes" id="UP000249499"/>
    </source>
</evidence>
<dbReference type="InterPro" id="IPR045492">
    <property type="entry name" value="DUF6434"/>
</dbReference>
<name>A0AAF1KQ61_9HYPH</name>
<gene>
    <name evidence="2" type="ORF">PR017_13190</name>
</gene>
<reference evidence="2 3" key="1">
    <citation type="journal article" date="2018" name="Sci. Rep.">
        <title>Rhizobium tumorigenes sp. nov., a novel plant tumorigenic bacterium isolated from cane gall tumors on thornless blackberry.</title>
        <authorList>
            <person name="Kuzmanovi N."/>
            <person name="Smalla K."/>
            <person name="Gronow S."/>
            <person name="PuBawska J."/>
        </authorList>
    </citation>
    <scope>NUCLEOTIDE SEQUENCE [LARGE SCALE GENOMIC DNA]</scope>
    <source>
        <strain evidence="2 3">1078</strain>
    </source>
</reference>
<accession>A0AAF1KQ61</accession>
<keyword evidence="3" id="KW-1185">Reference proteome</keyword>
<dbReference type="Proteomes" id="UP000249499">
    <property type="component" value="Chromosome"/>
</dbReference>
<dbReference type="AlphaFoldDB" id="A0AAF1KQ61"/>
<dbReference type="EMBL" id="CP117255">
    <property type="protein sequence ID" value="WFR94763.1"/>
    <property type="molecule type" value="Genomic_DNA"/>
</dbReference>
<protein>
    <submittedName>
        <fullName evidence="2">DUF6434 domain-containing protein</fullName>
    </submittedName>
</protein>
<proteinExistence type="predicted"/>
<organism evidence="2 3">
    <name type="scientific">Rhizobium tumorigenes</name>
    <dbReference type="NCBI Taxonomy" id="2041385"/>
    <lineage>
        <taxon>Bacteria</taxon>
        <taxon>Pseudomonadati</taxon>
        <taxon>Pseudomonadota</taxon>
        <taxon>Alphaproteobacteria</taxon>
        <taxon>Hyphomicrobiales</taxon>
        <taxon>Rhizobiaceae</taxon>
        <taxon>Rhizobium/Agrobacterium group</taxon>
        <taxon>Rhizobium</taxon>
    </lineage>
</organism>
<dbReference type="KEGG" id="rtu:PR017_13190"/>
<dbReference type="Pfam" id="PF20026">
    <property type="entry name" value="DUF6434"/>
    <property type="match status" value="1"/>
</dbReference>